<dbReference type="InterPro" id="IPR027417">
    <property type="entry name" value="P-loop_NTPase"/>
</dbReference>
<dbReference type="AlphaFoldDB" id="A0A0F9P3W8"/>
<dbReference type="EMBL" id="LAZR01006996">
    <property type="protein sequence ID" value="KKM88172.1"/>
    <property type="molecule type" value="Genomic_DNA"/>
</dbReference>
<protein>
    <recommendedName>
        <fullName evidence="2">Sulfotransferase domain-containing protein</fullName>
    </recommendedName>
</protein>
<reference evidence="1" key="1">
    <citation type="journal article" date="2015" name="Nature">
        <title>Complex archaea that bridge the gap between prokaryotes and eukaryotes.</title>
        <authorList>
            <person name="Spang A."/>
            <person name="Saw J.H."/>
            <person name="Jorgensen S.L."/>
            <person name="Zaremba-Niedzwiedzka K."/>
            <person name="Martijn J."/>
            <person name="Lind A.E."/>
            <person name="van Eijk R."/>
            <person name="Schleper C."/>
            <person name="Guy L."/>
            <person name="Ettema T.J."/>
        </authorList>
    </citation>
    <scope>NUCLEOTIDE SEQUENCE</scope>
</reference>
<name>A0A0F9P3W8_9ZZZZ</name>
<sequence>MTKTKGIPFVVLGMHRSGTSVVANILNRVGISMGEEFLSPDEFNPKGYFEDEDFLGINKGIFENADGAWYAPPSVEEIKKGGEKFEEAISKVVSKKRDKAGQNSWGWKDPRNCLTCWNYYPKIIDARFIIVVRRIVDIKSSLNMTHGHLANWTEVTDEYYSSVEAFLKMSNNLSLLISFEELVYEKYSRDTVLRILNFTNKPSRMVDKALSIIRFR</sequence>
<organism evidence="1">
    <name type="scientific">marine sediment metagenome</name>
    <dbReference type="NCBI Taxonomy" id="412755"/>
    <lineage>
        <taxon>unclassified sequences</taxon>
        <taxon>metagenomes</taxon>
        <taxon>ecological metagenomes</taxon>
    </lineage>
</organism>
<accession>A0A0F9P3W8</accession>
<proteinExistence type="predicted"/>
<dbReference type="Gene3D" id="3.40.50.300">
    <property type="entry name" value="P-loop containing nucleotide triphosphate hydrolases"/>
    <property type="match status" value="1"/>
</dbReference>
<gene>
    <name evidence="1" type="ORF">LCGC14_1261430</name>
</gene>
<dbReference type="SUPFAM" id="SSF52540">
    <property type="entry name" value="P-loop containing nucleoside triphosphate hydrolases"/>
    <property type="match status" value="1"/>
</dbReference>
<comment type="caution">
    <text evidence="1">The sequence shown here is derived from an EMBL/GenBank/DDBJ whole genome shotgun (WGS) entry which is preliminary data.</text>
</comment>
<evidence type="ECO:0000313" key="1">
    <source>
        <dbReference type="EMBL" id="KKM88172.1"/>
    </source>
</evidence>
<evidence type="ECO:0008006" key="2">
    <source>
        <dbReference type="Google" id="ProtNLM"/>
    </source>
</evidence>